<evidence type="ECO:0000313" key="3">
    <source>
        <dbReference type="Proteomes" id="UP000531659"/>
    </source>
</evidence>
<accession>A0A7Y3T0W6</accession>
<dbReference type="Proteomes" id="UP000531659">
    <property type="component" value="Unassembled WGS sequence"/>
</dbReference>
<feature type="domain" description="Transposase IS801/IS1294" evidence="1">
    <location>
        <begin position="1"/>
        <end position="25"/>
    </location>
</feature>
<evidence type="ECO:0000313" key="2">
    <source>
        <dbReference type="EMBL" id="NNU78082.1"/>
    </source>
</evidence>
<evidence type="ECO:0000259" key="1">
    <source>
        <dbReference type="Pfam" id="PF04986"/>
    </source>
</evidence>
<dbReference type="GO" id="GO:0004803">
    <property type="term" value="F:transposase activity"/>
    <property type="evidence" value="ECO:0007669"/>
    <property type="project" value="InterPro"/>
</dbReference>
<dbReference type="InterPro" id="IPR007069">
    <property type="entry name" value="Transposase_32"/>
</dbReference>
<organism evidence="2 3">
    <name type="scientific">Clostridium estertheticum</name>
    <dbReference type="NCBI Taxonomy" id="238834"/>
    <lineage>
        <taxon>Bacteria</taxon>
        <taxon>Bacillati</taxon>
        <taxon>Bacillota</taxon>
        <taxon>Clostridia</taxon>
        <taxon>Eubacteriales</taxon>
        <taxon>Clostridiaceae</taxon>
        <taxon>Clostridium</taxon>
    </lineage>
</organism>
<dbReference type="AlphaFoldDB" id="A0A7Y3T0W6"/>
<dbReference type="RefSeq" id="WP_171298667.1">
    <property type="nucleotide sequence ID" value="NZ_CP077616.1"/>
</dbReference>
<reference evidence="2 3" key="1">
    <citation type="submission" date="2020-05" db="EMBL/GenBank/DDBJ databases">
        <title>Complete genome of Clostridium estertheticum subspecies estertheticum, isolated from Vacuum packed lamb meat from New Zealand imported to Switzerland.</title>
        <authorList>
            <person name="Wambui J."/>
            <person name="Stevens M.J.A."/>
            <person name="Stephan R."/>
        </authorList>
    </citation>
    <scope>NUCLEOTIDE SEQUENCE [LARGE SCALE GENOMIC DNA]</scope>
    <source>
        <strain evidence="2 3">CEST001</strain>
    </source>
</reference>
<dbReference type="EMBL" id="JABEYB010000018">
    <property type="protein sequence ID" value="NNU78082.1"/>
    <property type="molecule type" value="Genomic_DNA"/>
</dbReference>
<comment type="caution">
    <text evidence="2">The sequence shown here is derived from an EMBL/GenBank/DDBJ whole genome shotgun (WGS) entry which is preliminary data.</text>
</comment>
<name>A0A7Y3T0W6_9CLOT</name>
<dbReference type="Pfam" id="PF04986">
    <property type="entry name" value="Y2_Tnp"/>
    <property type="match status" value="1"/>
</dbReference>
<proteinExistence type="predicted"/>
<dbReference type="GO" id="GO:0006313">
    <property type="term" value="P:DNA transposition"/>
    <property type="evidence" value="ECO:0007669"/>
    <property type="project" value="InterPro"/>
</dbReference>
<dbReference type="GeneID" id="92352805"/>
<protein>
    <recommendedName>
        <fullName evidence="1">Transposase IS801/IS1294 domain-containing protein</fullName>
    </recommendedName>
</protein>
<gene>
    <name evidence="2" type="ORF">HLQ16_19405</name>
</gene>
<dbReference type="GO" id="GO:0003677">
    <property type="term" value="F:DNA binding"/>
    <property type="evidence" value="ECO:0007669"/>
    <property type="project" value="InterPro"/>
</dbReference>
<sequence>MTLTANELISRFIMHILPSRFNKIRPLWLNLIIKPRI</sequence>